<dbReference type="Proteomes" id="UP000250266">
    <property type="component" value="Unassembled WGS sequence"/>
</dbReference>
<protein>
    <submittedName>
        <fullName evidence="1">Uncharacterized protein</fullName>
    </submittedName>
</protein>
<organism evidence="1 2">
    <name type="scientific">Lepidopterella palustris CBS 459.81</name>
    <dbReference type="NCBI Taxonomy" id="1314670"/>
    <lineage>
        <taxon>Eukaryota</taxon>
        <taxon>Fungi</taxon>
        <taxon>Dikarya</taxon>
        <taxon>Ascomycota</taxon>
        <taxon>Pezizomycotina</taxon>
        <taxon>Dothideomycetes</taxon>
        <taxon>Pleosporomycetidae</taxon>
        <taxon>Mytilinidiales</taxon>
        <taxon>Argynnaceae</taxon>
        <taxon>Lepidopterella</taxon>
    </lineage>
</organism>
<dbReference type="AlphaFoldDB" id="A0A8E2EDX0"/>
<evidence type="ECO:0000313" key="2">
    <source>
        <dbReference type="Proteomes" id="UP000250266"/>
    </source>
</evidence>
<name>A0A8E2EDX0_9PEZI</name>
<proteinExistence type="predicted"/>
<dbReference type="EMBL" id="KV744894">
    <property type="protein sequence ID" value="OCK82252.1"/>
    <property type="molecule type" value="Genomic_DNA"/>
</dbReference>
<reference evidence="1 2" key="1">
    <citation type="journal article" date="2016" name="Nat. Commun.">
        <title>Ectomycorrhizal ecology is imprinted in the genome of the dominant symbiotic fungus Cenococcum geophilum.</title>
        <authorList>
            <consortium name="DOE Joint Genome Institute"/>
            <person name="Peter M."/>
            <person name="Kohler A."/>
            <person name="Ohm R.A."/>
            <person name="Kuo A."/>
            <person name="Krutzmann J."/>
            <person name="Morin E."/>
            <person name="Arend M."/>
            <person name="Barry K.W."/>
            <person name="Binder M."/>
            <person name="Choi C."/>
            <person name="Clum A."/>
            <person name="Copeland A."/>
            <person name="Grisel N."/>
            <person name="Haridas S."/>
            <person name="Kipfer T."/>
            <person name="LaButti K."/>
            <person name="Lindquist E."/>
            <person name="Lipzen A."/>
            <person name="Maire R."/>
            <person name="Meier B."/>
            <person name="Mihaltcheva S."/>
            <person name="Molinier V."/>
            <person name="Murat C."/>
            <person name="Poggeler S."/>
            <person name="Quandt C.A."/>
            <person name="Sperisen C."/>
            <person name="Tritt A."/>
            <person name="Tisserant E."/>
            <person name="Crous P.W."/>
            <person name="Henrissat B."/>
            <person name="Nehls U."/>
            <person name="Egli S."/>
            <person name="Spatafora J.W."/>
            <person name="Grigoriev I.V."/>
            <person name="Martin F.M."/>
        </authorList>
    </citation>
    <scope>NUCLEOTIDE SEQUENCE [LARGE SCALE GENOMIC DNA]</scope>
    <source>
        <strain evidence="1 2">CBS 459.81</strain>
    </source>
</reference>
<accession>A0A8E2EDX0</accession>
<sequence length="97" mass="11096">MHLFVFGVTRGGKDVKFRSTPAGEFAFSCRAVFLSPPSFLLSFAWICLLFKPCDLTIAERRRKEKRREDAENVYMYMSRLADIAKVHLYEVAEGAAN</sequence>
<gene>
    <name evidence="1" type="ORF">K432DRAFT_229833</name>
</gene>
<evidence type="ECO:0000313" key="1">
    <source>
        <dbReference type="EMBL" id="OCK82252.1"/>
    </source>
</evidence>
<keyword evidence="2" id="KW-1185">Reference proteome</keyword>